<evidence type="ECO:0000313" key="1">
    <source>
        <dbReference type="EMBL" id="KAL0349720.1"/>
    </source>
</evidence>
<accession>A0AAW2P3K3</accession>
<protein>
    <submittedName>
        <fullName evidence="1">Uncharacterized protein</fullName>
    </submittedName>
</protein>
<organism evidence="1">
    <name type="scientific">Sesamum radiatum</name>
    <name type="common">Black benniseed</name>
    <dbReference type="NCBI Taxonomy" id="300843"/>
    <lineage>
        <taxon>Eukaryota</taxon>
        <taxon>Viridiplantae</taxon>
        <taxon>Streptophyta</taxon>
        <taxon>Embryophyta</taxon>
        <taxon>Tracheophyta</taxon>
        <taxon>Spermatophyta</taxon>
        <taxon>Magnoliopsida</taxon>
        <taxon>eudicotyledons</taxon>
        <taxon>Gunneridae</taxon>
        <taxon>Pentapetalae</taxon>
        <taxon>asterids</taxon>
        <taxon>lamiids</taxon>
        <taxon>Lamiales</taxon>
        <taxon>Pedaliaceae</taxon>
        <taxon>Sesamum</taxon>
    </lineage>
</organism>
<comment type="caution">
    <text evidence="1">The sequence shown here is derived from an EMBL/GenBank/DDBJ whole genome shotgun (WGS) entry which is preliminary data.</text>
</comment>
<name>A0AAW2P3K3_SESRA</name>
<reference evidence="1" key="2">
    <citation type="journal article" date="2024" name="Plant">
        <title>Genomic evolution and insights into agronomic trait innovations of Sesamum species.</title>
        <authorList>
            <person name="Miao H."/>
            <person name="Wang L."/>
            <person name="Qu L."/>
            <person name="Liu H."/>
            <person name="Sun Y."/>
            <person name="Le M."/>
            <person name="Wang Q."/>
            <person name="Wei S."/>
            <person name="Zheng Y."/>
            <person name="Lin W."/>
            <person name="Duan Y."/>
            <person name="Cao H."/>
            <person name="Xiong S."/>
            <person name="Wang X."/>
            <person name="Wei L."/>
            <person name="Li C."/>
            <person name="Ma Q."/>
            <person name="Ju M."/>
            <person name="Zhao R."/>
            <person name="Li G."/>
            <person name="Mu C."/>
            <person name="Tian Q."/>
            <person name="Mei H."/>
            <person name="Zhang T."/>
            <person name="Gao T."/>
            <person name="Zhang H."/>
        </authorList>
    </citation>
    <scope>NUCLEOTIDE SEQUENCE</scope>
    <source>
        <strain evidence="1">G02</strain>
    </source>
</reference>
<dbReference type="EMBL" id="JACGWJ010000018">
    <property type="protein sequence ID" value="KAL0349720.1"/>
    <property type="molecule type" value="Genomic_DNA"/>
</dbReference>
<dbReference type="AlphaFoldDB" id="A0AAW2P3K3"/>
<reference evidence="1" key="1">
    <citation type="submission" date="2020-06" db="EMBL/GenBank/DDBJ databases">
        <authorList>
            <person name="Li T."/>
            <person name="Hu X."/>
            <person name="Zhang T."/>
            <person name="Song X."/>
            <person name="Zhang H."/>
            <person name="Dai N."/>
            <person name="Sheng W."/>
            <person name="Hou X."/>
            <person name="Wei L."/>
        </authorList>
    </citation>
    <scope>NUCLEOTIDE SEQUENCE</scope>
    <source>
        <strain evidence="1">G02</strain>
        <tissue evidence="1">Leaf</tissue>
    </source>
</reference>
<proteinExistence type="predicted"/>
<sequence length="49" mass="5387">MVATHSSVESGEPIAQSKVSSELYILRDLGMDGTILNMEKYYKGAMSTF</sequence>
<gene>
    <name evidence="1" type="ORF">Sradi_4121200</name>
</gene>